<dbReference type="STRING" id="1927124.BST13_02520"/>
<dbReference type="RefSeq" id="WP_083160290.1">
    <property type="nucleotide sequence ID" value="NZ_MVHF01000002.1"/>
</dbReference>
<feature type="domain" description="Glucose-methanol-choline oxidoreductase N-terminal" evidence="7">
    <location>
        <begin position="83"/>
        <end position="106"/>
    </location>
</feature>
<evidence type="ECO:0000313" key="10">
    <source>
        <dbReference type="Proteomes" id="UP000192448"/>
    </source>
</evidence>
<evidence type="ECO:0000256" key="6">
    <source>
        <dbReference type="RuleBase" id="RU003968"/>
    </source>
</evidence>
<dbReference type="PROSITE" id="PS00624">
    <property type="entry name" value="GMC_OXRED_2"/>
    <property type="match status" value="1"/>
</dbReference>
<dbReference type="Pfam" id="PF05199">
    <property type="entry name" value="GMC_oxred_C"/>
    <property type="match status" value="1"/>
</dbReference>
<comment type="cofactor">
    <cofactor evidence="1 5">
        <name>FAD</name>
        <dbReference type="ChEBI" id="CHEBI:57692"/>
    </cofactor>
</comment>
<reference evidence="9 10" key="1">
    <citation type="submission" date="2017-02" db="EMBL/GenBank/DDBJ databases">
        <title>The new phylogeny of genus Mycobacterium.</title>
        <authorList>
            <person name="Tortoli E."/>
            <person name="Trovato A."/>
            <person name="Cirillo D.M."/>
        </authorList>
    </citation>
    <scope>NUCLEOTIDE SEQUENCE [LARGE SCALE GENOMIC DNA]</scope>
    <source>
        <strain evidence="9 10">RW6</strain>
    </source>
</reference>
<dbReference type="GO" id="GO:0050660">
    <property type="term" value="F:flavin adenine dinucleotide binding"/>
    <property type="evidence" value="ECO:0007669"/>
    <property type="project" value="InterPro"/>
</dbReference>
<dbReference type="Gene3D" id="3.30.560.10">
    <property type="entry name" value="Glucose Oxidase, domain 3"/>
    <property type="match status" value="1"/>
</dbReference>
<proteinExistence type="inferred from homology"/>
<dbReference type="OrthoDB" id="9785276at2"/>
<comment type="caution">
    <text evidence="9">The sequence shown here is derived from an EMBL/GenBank/DDBJ whole genome shotgun (WGS) entry which is preliminary data.</text>
</comment>
<evidence type="ECO:0000256" key="4">
    <source>
        <dbReference type="ARBA" id="ARBA00022827"/>
    </source>
</evidence>
<dbReference type="PANTHER" id="PTHR11552:SF147">
    <property type="entry name" value="CHOLINE DEHYDROGENASE, MITOCHONDRIAL"/>
    <property type="match status" value="1"/>
</dbReference>
<dbReference type="GO" id="GO:0016874">
    <property type="term" value="F:ligase activity"/>
    <property type="evidence" value="ECO:0007669"/>
    <property type="project" value="UniProtKB-KW"/>
</dbReference>
<dbReference type="InterPro" id="IPR000172">
    <property type="entry name" value="GMC_OxRdtase_N"/>
</dbReference>
<dbReference type="SUPFAM" id="SSF51905">
    <property type="entry name" value="FAD/NAD(P)-binding domain"/>
    <property type="match status" value="1"/>
</dbReference>
<keyword evidence="9" id="KW-0436">Ligase</keyword>
<dbReference type="PIRSF" id="PIRSF000137">
    <property type="entry name" value="Alcohol_oxidase"/>
    <property type="match status" value="1"/>
</dbReference>
<evidence type="ECO:0000259" key="8">
    <source>
        <dbReference type="PROSITE" id="PS00624"/>
    </source>
</evidence>
<feature type="binding site" evidence="5">
    <location>
        <position position="85"/>
    </location>
    <ligand>
        <name>FAD</name>
        <dbReference type="ChEBI" id="CHEBI:57692"/>
    </ligand>
</feature>
<comment type="similarity">
    <text evidence="2 6">Belongs to the GMC oxidoreductase family.</text>
</comment>
<accession>A0A1X0B9Z3</accession>
<dbReference type="AlphaFoldDB" id="A0A1X0B9Z3"/>
<name>A0A1X0B9Z3_9MYCO</name>
<evidence type="ECO:0000256" key="1">
    <source>
        <dbReference type="ARBA" id="ARBA00001974"/>
    </source>
</evidence>
<feature type="binding site" evidence="5">
    <location>
        <position position="221"/>
    </location>
    <ligand>
        <name>FAD</name>
        <dbReference type="ChEBI" id="CHEBI:57692"/>
    </ligand>
</feature>
<organism evidence="9 10">
    <name type="scientific">Mycobacterium aquaticum</name>
    <dbReference type="NCBI Taxonomy" id="1927124"/>
    <lineage>
        <taxon>Bacteria</taxon>
        <taxon>Bacillati</taxon>
        <taxon>Actinomycetota</taxon>
        <taxon>Actinomycetes</taxon>
        <taxon>Mycobacteriales</taxon>
        <taxon>Mycobacteriaceae</taxon>
        <taxon>Mycobacterium</taxon>
    </lineage>
</organism>
<gene>
    <name evidence="9" type="ORF">BST13_02520</name>
</gene>
<dbReference type="Pfam" id="PF00732">
    <property type="entry name" value="GMC_oxred_N"/>
    <property type="match status" value="1"/>
</dbReference>
<evidence type="ECO:0000259" key="7">
    <source>
        <dbReference type="PROSITE" id="PS00623"/>
    </source>
</evidence>
<keyword evidence="3 6" id="KW-0285">Flavoprotein</keyword>
<keyword evidence="4 5" id="KW-0274">FAD</keyword>
<sequence length="538" mass="58414">MHNNTSYDYVVIGGGTAGCVLAGRLTEDPAIRVLLIEAGRSDRHPFIHVPAGFAKLTAGPYQWGFTSAPQKACGDRVILLPQGKVLGGGGSINAQVFTRGIAADYDTWDRDYGAKGWSFDDIQKYFLLSENNNRLSAPYHGTTGPMGVSDIAEPHPLSEAFVKAGQEYGLPYNADFNGETQYGSGFYQTTTQHHRRCSTATGYIRPARKRPNLTVLTQHLVTRILLEGKRAVGVETLHDGTTAQFRATREVLLSGGAFSSPKILQLSGIGDPADLTPLGIEVRHPLVGVGKNLHDHCDLDIIYELRQYQSMDRLNLVRPATAVAGLEYLAFRSGPLASTVVEAGAFTRSTPEIDDPDLQFHFLPAAGVEAGIAAVRPGYGVTLNSYFLRPLSRGTVRVGSTDPTVQPIIDPNFLDDDYDVEISAAGVRQSREIMAQPSMSKHIKKEHLAGQSDLRTTDDYIRFVKAYGRTSYHPVGSCAMGDTDQSVVDSDLRVHGMEGLRVIDSSIMPAIVSSNTQAPTVMIAEKAVDLIRGRERIA</sequence>
<evidence type="ECO:0000313" key="9">
    <source>
        <dbReference type="EMBL" id="ORA39162.1"/>
    </source>
</evidence>
<dbReference type="EMBL" id="MVHF01000002">
    <property type="protein sequence ID" value="ORA39162.1"/>
    <property type="molecule type" value="Genomic_DNA"/>
</dbReference>
<dbReference type="PROSITE" id="PS00623">
    <property type="entry name" value="GMC_OXRED_1"/>
    <property type="match status" value="1"/>
</dbReference>
<keyword evidence="10" id="KW-1185">Reference proteome</keyword>
<evidence type="ECO:0000256" key="2">
    <source>
        <dbReference type="ARBA" id="ARBA00010790"/>
    </source>
</evidence>
<evidence type="ECO:0000256" key="3">
    <source>
        <dbReference type="ARBA" id="ARBA00022630"/>
    </source>
</evidence>
<dbReference type="SUPFAM" id="SSF54373">
    <property type="entry name" value="FAD-linked reductases, C-terminal domain"/>
    <property type="match status" value="1"/>
</dbReference>
<dbReference type="Proteomes" id="UP000192448">
    <property type="component" value="Unassembled WGS sequence"/>
</dbReference>
<dbReference type="InterPro" id="IPR007867">
    <property type="entry name" value="GMC_OxRtase_C"/>
</dbReference>
<dbReference type="Gene3D" id="3.50.50.60">
    <property type="entry name" value="FAD/NAD(P)-binding domain"/>
    <property type="match status" value="1"/>
</dbReference>
<evidence type="ECO:0000256" key="5">
    <source>
        <dbReference type="PIRSR" id="PIRSR000137-2"/>
    </source>
</evidence>
<dbReference type="GO" id="GO:0016614">
    <property type="term" value="F:oxidoreductase activity, acting on CH-OH group of donors"/>
    <property type="evidence" value="ECO:0007669"/>
    <property type="project" value="InterPro"/>
</dbReference>
<dbReference type="InterPro" id="IPR036188">
    <property type="entry name" value="FAD/NAD-bd_sf"/>
</dbReference>
<dbReference type="InterPro" id="IPR012132">
    <property type="entry name" value="GMC_OxRdtase"/>
</dbReference>
<feature type="domain" description="Glucose-methanol-choline oxidoreductase N-terminal" evidence="8">
    <location>
        <begin position="256"/>
        <end position="270"/>
    </location>
</feature>
<feature type="binding site" evidence="5">
    <location>
        <begin position="93"/>
        <end position="96"/>
    </location>
    <ligand>
        <name>FAD</name>
        <dbReference type="ChEBI" id="CHEBI:57692"/>
    </ligand>
</feature>
<dbReference type="PANTHER" id="PTHR11552">
    <property type="entry name" value="GLUCOSE-METHANOL-CHOLINE GMC OXIDOREDUCTASE"/>
    <property type="match status" value="1"/>
</dbReference>
<protein>
    <submittedName>
        <fullName evidence="9">Alanine-phosphoribitol ligase</fullName>
    </submittedName>
</protein>